<proteinExistence type="predicted"/>
<reference evidence="1 2" key="1">
    <citation type="submission" date="2023-11" db="EMBL/GenBank/DDBJ databases">
        <title>MicrobeMod: A computational toolkit for identifying prokaryotic methylation and restriction-modification with nanopore sequencing.</title>
        <authorList>
            <person name="Crits-Christoph A."/>
            <person name="Kang S.C."/>
            <person name="Lee H."/>
            <person name="Ostrov N."/>
        </authorList>
    </citation>
    <scope>NUCLEOTIDE SEQUENCE [LARGE SCALE GENOMIC DNA]</scope>
    <source>
        <strain evidence="1 2">ATCC 25935</strain>
    </source>
</reference>
<gene>
    <name evidence="1" type="ORF">SR858_14700</name>
</gene>
<dbReference type="SUPFAM" id="SSF53254">
    <property type="entry name" value="Phosphoglycerate mutase-like"/>
    <property type="match status" value="1"/>
</dbReference>
<dbReference type="SMART" id="SM00855">
    <property type="entry name" value="PGAM"/>
    <property type="match status" value="1"/>
</dbReference>
<dbReference type="PANTHER" id="PTHR46192">
    <property type="entry name" value="BROAD-RANGE ACID PHOSPHATASE DET1"/>
    <property type="match status" value="1"/>
</dbReference>
<accession>A0ABZ0XSA7</accession>
<dbReference type="Proteomes" id="UP001326110">
    <property type="component" value="Chromosome"/>
</dbReference>
<keyword evidence="2" id="KW-1185">Reference proteome</keyword>
<dbReference type="EMBL" id="CP140152">
    <property type="protein sequence ID" value="WQH02328.1"/>
    <property type="molecule type" value="Genomic_DNA"/>
</dbReference>
<dbReference type="Gene3D" id="3.40.50.1240">
    <property type="entry name" value="Phosphoglycerate mutase-like"/>
    <property type="match status" value="1"/>
</dbReference>
<keyword evidence="1" id="KW-0378">Hydrolase</keyword>
<evidence type="ECO:0000313" key="1">
    <source>
        <dbReference type="EMBL" id="WQH02328.1"/>
    </source>
</evidence>
<organism evidence="1 2">
    <name type="scientific">Duganella zoogloeoides</name>
    <dbReference type="NCBI Taxonomy" id="75659"/>
    <lineage>
        <taxon>Bacteria</taxon>
        <taxon>Pseudomonadati</taxon>
        <taxon>Pseudomonadota</taxon>
        <taxon>Betaproteobacteria</taxon>
        <taxon>Burkholderiales</taxon>
        <taxon>Oxalobacteraceae</taxon>
        <taxon>Telluria group</taxon>
        <taxon>Duganella</taxon>
    </lineage>
</organism>
<sequence length="273" mass="30633">MGILTDQPDDDVADLFTDTPVQKWPQKIWLVRHGQSAGNVARDAAEAAQLHLIDIADRDMDVPLSELGKRQAEAMSHWFRALGPDGQPTVVLYSPYVRARATAAAVIDKVGRDNLVASVVDERLREKEFGILDRLTPLGIHDKYPELAEQRQHVGKFYFRPPGGESWCDVILRLRSALDTIIREYRGERVLIVGHQVIVNCFRYLLERMDEETILAIDREADVPNCGITEYRYDPSLGRHGKLVLVQANFVAPLEDTGTPVTDQPDMPAAPKS</sequence>
<dbReference type="InterPro" id="IPR052765">
    <property type="entry name" value="PGM-Related"/>
</dbReference>
<dbReference type="InterPro" id="IPR001345">
    <property type="entry name" value="PG/BPGM_mutase_AS"/>
</dbReference>
<dbReference type="GeneID" id="43161679"/>
<dbReference type="PROSITE" id="PS00175">
    <property type="entry name" value="PG_MUTASE"/>
    <property type="match status" value="1"/>
</dbReference>
<evidence type="ECO:0000313" key="2">
    <source>
        <dbReference type="Proteomes" id="UP001326110"/>
    </source>
</evidence>
<dbReference type="RefSeq" id="WP_019919756.1">
    <property type="nucleotide sequence ID" value="NZ_CP140152.1"/>
</dbReference>
<protein>
    <submittedName>
        <fullName evidence="1">Histidine phosphatase family protein</fullName>
        <ecNumber evidence="1">3.1.3.-</ecNumber>
    </submittedName>
</protein>
<dbReference type="InterPro" id="IPR013078">
    <property type="entry name" value="His_Pase_superF_clade-1"/>
</dbReference>
<dbReference type="GO" id="GO:0016787">
    <property type="term" value="F:hydrolase activity"/>
    <property type="evidence" value="ECO:0007669"/>
    <property type="project" value="UniProtKB-KW"/>
</dbReference>
<dbReference type="InterPro" id="IPR029033">
    <property type="entry name" value="His_PPase_superfam"/>
</dbReference>
<name>A0ABZ0XSA7_9BURK</name>
<dbReference type="EC" id="3.1.3.-" evidence="1"/>
<dbReference type="CDD" id="cd07067">
    <property type="entry name" value="HP_PGM_like"/>
    <property type="match status" value="1"/>
</dbReference>
<dbReference type="Pfam" id="PF00300">
    <property type="entry name" value="His_Phos_1"/>
    <property type="match status" value="1"/>
</dbReference>